<name>A0A2T4U6N9_9BACI</name>
<evidence type="ECO:0000313" key="3">
    <source>
        <dbReference type="EMBL" id="PTL39061.1"/>
    </source>
</evidence>
<dbReference type="EMBL" id="PZJJ01000010">
    <property type="protein sequence ID" value="PTL39061.1"/>
    <property type="molecule type" value="Genomic_DNA"/>
</dbReference>
<gene>
    <name evidence="3" type="ORF">C6Y45_07720</name>
</gene>
<keyword evidence="1" id="KW-1133">Transmembrane helix</keyword>
<keyword evidence="1" id="KW-0812">Transmembrane</keyword>
<dbReference type="GO" id="GO:0006793">
    <property type="term" value="P:phosphorus metabolic process"/>
    <property type="evidence" value="ECO:0007669"/>
    <property type="project" value="UniProtKB-ARBA"/>
</dbReference>
<dbReference type="PROSITE" id="PS50035">
    <property type="entry name" value="PLD"/>
    <property type="match status" value="1"/>
</dbReference>
<comment type="caution">
    <text evidence="3">The sequence shown here is derived from an EMBL/GenBank/DDBJ whole genome shotgun (WGS) entry which is preliminary data.</text>
</comment>
<dbReference type="AlphaFoldDB" id="A0A2T4U6N9"/>
<reference evidence="3 4" key="1">
    <citation type="submission" date="2018-03" db="EMBL/GenBank/DDBJ databases">
        <title>Alkalicoccus saliphilus sp. nov., isolated from a mineral pool.</title>
        <authorList>
            <person name="Zhao B."/>
        </authorList>
    </citation>
    <scope>NUCLEOTIDE SEQUENCE [LARGE SCALE GENOMIC DNA]</scope>
    <source>
        <strain evidence="3 4">6AG</strain>
    </source>
</reference>
<protein>
    <recommendedName>
        <fullName evidence="2">PLD phosphodiesterase domain-containing protein</fullName>
    </recommendedName>
</protein>
<dbReference type="CDD" id="cd09129">
    <property type="entry name" value="PLDc_unchar2_1"/>
    <property type="match status" value="1"/>
</dbReference>
<proteinExistence type="predicted"/>
<dbReference type="Proteomes" id="UP000240509">
    <property type="component" value="Unassembled WGS sequence"/>
</dbReference>
<dbReference type="GO" id="GO:0003824">
    <property type="term" value="F:catalytic activity"/>
    <property type="evidence" value="ECO:0007669"/>
    <property type="project" value="InterPro"/>
</dbReference>
<dbReference type="CDD" id="cd09130">
    <property type="entry name" value="PLDc_unchar2_2"/>
    <property type="match status" value="1"/>
</dbReference>
<accession>A0A2T4U6N9</accession>
<evidence type="ECO:0000259" key="2">
    <source>
        <dbReference type="PROSITE" id="PS50035"/>
    </source>
</evidence>
<sequence length="483" mass="55006">MKKKLWIAAAVFGILYFGVIVYHQLKPLPENVSYVGEPRMVAEEEISFLYDLTYKNEEDEEVYEQEIFEEIFALIDEAEHFLIIDMFLVNDFSTEDGSFPELSREFTDRIEARLEENPELKVVFITDPINTTYFSHESEHIAPLEAAGAEVIYTDLTRLRDSNYLYTGFWRIGLQWFGQSGSGWLPNVFGEDAPDATLRSYLKLANTKANHRKTVVSENAGIITSANPHDASAYHSNIGIKVQGETLRDIVESEKAVAAFSDGDLSRFPTEEELDEWIVTGEEEDRPVQTQMITEGKTKQALLKVINASEEGDTIWCGLFYLSDRDIIENLLHSASRGVTVNIVLDPNQDAFGQDKIGIPNLPVASELTRRGGENMNVRWYDTQDEQYHSKILYADRGEVRNVIAGAANFTKRNLDDFNLESNISVTAPADTDIMTDVDDYFHRIWNNEDAVFTVAYEGYAPSHPAFKYFLYTLQKITRFSTY</sequence>
<feature type="transmembrane region" description="Helical" evidence="1">
    <location>
        <begin position="5"/>
        <end position="25"/>
    </location>
</feature>
<dbReference type="OrthoDB" id="92272at2"/>
<dbReference type="SUPFAM" id="SSF56024">
    <property type="entry name" value="Phospholipase D/nuclease"/>
    <property type="match status" value="2"/>
</dbReference>
<dbReference type="Pfam" id="PF13091">
    <property type="entry name" value="PLDc_2"/>
    <property type="match status" value="1"/>
</dbReference>
<evidence type="ECO:0000313" key="4">
    <source>
        <dbReference type="Proteomes" id="UP000240509"/>
    </source>
</evidence>
<organism evidence="3 4">
    <name type="scientific">Alkalicoccus saliphilus</name>
    <dbReference type="NCBI Taxonomy" id="200989"/>
    <lineage>
        <taxon>Bacteria</taxon>
        <taxon>Bacillati</taxon>
        <taxon>Bacillota</taxon>
        <taxon>Bacilli</taxon>
        <taxon>Bacillales</taxon>
        <taxon>Bacillaceae</taxon>
        <taxon>Alkalicoccus</taxon>
    </lineage>
</organism>
<keyword evidence="4" id="KW-1185">Reference proteome</keyword>
<dbReference type="InterPro" id="IPR025202">
    <property type="entry name" value="PLD-like_dom"/>
</dbReference>
<dbReference type="InterPro" id="IPR001736">
    <property type="entry name" value="PLipase_D/transphosphatidylase"/>
</dbReference>
<feature type="domain" description="PLD phosphodiesterase" evidence="2">
    <location>
        <begin position="384"/>
        <end position="414"/>
    </location>
</feature>
<keyword evidence="1" id="KW-0472">Membrane</keyword>
<dbReference type="RefSeq" id="WP_107584662.1">
    <property type="nucleotide sequence ID" value="NZ_PZJJ01000010.1"/>
</dbReference>
<dbReference type="Gene3D" id="3.30.870.10">
    <property type="entry name" value="Endonuclease Chain A"/>
    <property type="match status" value="2"/>
</dbReference>
<evidence type="ECO:0000256" key="1">
    <source>
        <dbReference type="SAM" id="Phobius"/>
    </source>
</evidence>